<evidence type="ECO:0000313" key="6">
    <source>
        <dbReference type="Proteomes" id="UP000823674"/>
    </source>
</evidence>
<dbReference type="InterPro" id="IPR011611">
    <property type="entry name" value="PfkB_dom"/>
</dbReference>
<dbReference type="PANTHER" id="PTHR10584">
    <property type="entry name" value="SUGAR KINASE"/>
    <property type="match status" value="1"/>
</dbReference>
<proteinExistence type="predicted"/>
<feature type="region of interest" description="Disordered" evidence="3">
    <location>
        <begin position="406"/>
        <end position="427"/>
    </location>
</feature>
<reference evidence="5 6" key="1">
    <citation type="submission" date="2021-03" db="EMBL/GenBank/DDBJ databases">
        <authorList>
            <person name="King G.J."/>
            <person name="Bancroft I."/>
            <person name="Baten A."/>
            <person name="Bloomfield J."/>
            <person name="Borpatragohain P."/>
            <person name="He Z."/>
            <person name="Irish N."/>
            <person name="Irwin J."/>
            <person name="Liu K."/>
            <person name="Mauleon R.P."/>
            <person name="Moore J."/>
            <person name="Morris R."/>
            <person name="Ostergaard L."/>
            <person name="Wang B."/>
            <person name="Wells R."/>
        </authorList>
    </citation>
    <scope>NUCLEOTIDE SEQUENCE [LARGE SCALE GENOMIC DNA]</scope>
    <source>
        <strain evidence="5">R-o-18</strain>
        <tissue evidence="5">Leaf</tissue>
    </source>
</reference>
<accession>A0ABQ7LN81</accession>
<keyword evidence="2" id="KW-0418">Kinase</keyword>
<dbReference type="Pfam" id="PF00294">
    <property type="entry name" value="PfkB"/>
    <property type="match status" value="1"/>
</dbReference>
<evidence type="ECO:0000256" key="2">
    <source>
        <dbReference type="ARBA" id="ARBA00022777"/>
    </source>
</evidence>
<keyword evidence="6" id="KW-1185">Reference proteome</keyword>
<evidence type="ECO:0000256" key="1">
    <source>
        <dbReference type="ARBA" id="ARBA00022679"/>
    </source>
</evidence>
<gene>
    <name evidence="5" type="primary">A09p074260.1_BraROA</name>
    <name evidence="5" type="ORF">IGI04_038513</name>
</gene>
<name>A0ABQ7LN81_BRACM</name>
<organism evidence="5 6">
    <name type="scientific">Brassica rapa subsp. trilocularis</name>
    <dbReference type="NCBI Taxonomy" id="1813537"/>
    <lineage>
        <taxon>Eukaryota</taxon>
        <taxon>Viridiplantae</taxon>
        <taxon>Streptophyta</taxon>
        <taxon>Embryophyta</taxon>
        <taxon>Tracheophyta</taxon>
        <taxon>Spermatophyta</taxon>
        <taxon>Magnoliopsida</taxon>
        <taxon>eudicotyledons</taxon>
        <taxon>Gunneridae</taxon>
        <taxon>Pentapetalae</taxon>
        <taxon>rosids</taxon>
        <taxon>malvids</taxon>
        <taxon>Brassicales</taxon>
        <taxon>Brassicaceae</taxon>
        <taxon>Brassiceae</taxon>
        <taxon>Brassica</taxon>
    </lineage>
</organism>
<dbReference type="InterPro" id="IPR029056">
    <property type="entry name" value="Ribokinase-like"/>
</dbReference>
<sequence>KEGETISAKTGQTLAGGKGANGAKLLYPTYFVGRLPVWETTRTSQLGWGMSVEYIWITYVRSVTDEPTGHAVVMLQEDGQNSIIIVGGANMRGWPEKISDDELEVVRNAGVVLLQRELPDSFNIQVAKAVKKVGVPVILDVGGMDTPIPNELLDSIDILSPNETELRAGDTFTAAFAVAMVEGKSHEECLRFAAAAAFLCVQVKGAIPSMPVRTSVMKLLESIVSGADVTVPYLDVAGRTNLDSVGVGVVSRRGPRVTSLAVDGSTTGDDEIVYVPEIYPNVLFDMLGTGRSHFAVDFGTITSDVKDRFWTTCNPNFATGFIRDWSVGKEFKELILSYVATAEWDWLSLPRGKTIFGGLKAIVFTKVNQMGQDYSYSQPSSSSNSIDMSSLLEAEAKMYADVDRAEEEVGEPEGRPPGVKAAKAGIKKKKSGREEELGKLQGVLAVKEKVSRAKILDRLLAKKEPLTEMETTLKMKLMSEML</sequence>
<dbReference type="Gene3D" id="3.40.1190.20">
    <property type="match status" value="2"/>
</dbReference>
<evidence type="ECO:0000256" key="3">
    <source>
        <dbReference type="SAM" id="MobiDB-lite"/>
    </source>
</evidence>
<dbReference type="PANTHER" id="PTHR10584:SF166">
    <property type="entry name" value="RIBOKINASE"/>
    <property type="match status" value="1"/>
</dbReference>
<dbReference type="InterPro" id="IPR002139">
    <property type="entry name" value="Ribo/fructo_kinase"/>
</dbReference>
<dbReference type="EMBL" id="JADBGQ010000008">
    <property type="protein sequence ID" value="KAG5387043.1"/>
    <property type="molecule type" value="Genomic_DNA"/>
</dbReference>
<feature type="domain" description="Carbohydrate kinase PfkB" evidence="4">
    <location>
        <begin position="168"/>
        <end position="211"/>
    </location>
</feature>
<dbReference type="SUPFAM" id="SSF53613">
    <property type="entry name" value="Ribokinase-like"/>
    <property type="match status" value="1"/>
</dbReference>
<feature type="non-terminal residue" evidence="5">
    <location>
        <position position="1"/>
    </location>
</feature>
<dbReference type="PRINTS" id="PR00990">
    <property type="entry name" value="RIBOKINASE"/>
</dbReference>
<dbReference type="Proteomes" id="UP000823674">
    <property type="component" value="Chromosome A09"/>
</dbReference>
<comment type="caution">
    <text evidence="5">The sequence shown here is derived from an EMBL/GenBank/DDBJ whole genome shotgun (WGS) entry which is preliminary data.</text>
</comment>
<evidence type="ECO:0000313" key="5">
    <source>
        <dbReference type="EMBL" id="KAG5387043.1"/>
    </source>
</evidence>
<evidence type="ECO:0000259" key="4">
    <source>
        <dbReference type="Pfam" id="PF00294"/>
    </source>
</evidence>
<protein>
    <recommendedName>
        <fullName evidence="4">Carbohydrate kinase PfkB domain-containing protein</fullName>
    </recommendedName>
</protein>
<keyword evidence="1" id="KW-0808">Transferase</keyword>